<accession>A0A1H7SH74</accession>
<dbReference type="Pfam" id="PF01494">
    <property type="entry name" value="FAD_binding_3"/>
    <property type="match status" value="1"/>
</dbReference>
<dbReference type="PRINTS" id="PR00420">
    <property type="entry name" value="RNGMNOXGNASE"/>
</dbReference>
<reference evidence="2 3" key="1">
    <citation type="submission" date="2016-10" db="EMBL/GenBank/DDBJ databases">
        <authorList>
            <person name="de Groot N.N."/>
        </authorList>
    </citation>
    <scope>NUCLEOTIDE SEQUENCE [LARGE SCALE GENOMIC DNA]</scope>
    <source>
        <strain evidence="2 3">DSM 21039</strain>
    </source>
</reference>
<dbReference type="PANTHER" id="PTHR46865:SF2">
    <property type="entry name" value="MONOOXYGENASE"/>
    <property type="match status" value="1"/>
</dbReference>
<dbReference type="PANTHER" id="PTHR46865">
    <property type="entry name" value="OXIDOREDUCTASE-RELATED"/>
    <property type="match status" value="1"/>
</dbReference>
<dbReference type="STRING" id="573321.SAMN04488505_102938"/>
<dbReference type="GO" id="GO:0071949">
    <property type="term" value="F:FAD binding"/>
    <property type="evidence" value="ECO:0007669"/>
    <property type="project" value="InterPro"/>
</dbReference>
<proteinExistence type="predicted"/>
<dbReference type="InterPro" id="IPR051704">
    <property type="entry name" value="FAD_aromatic-hydroxylase"/>
</dbReference>
<protein>
    <submittedName>
        <fullName evidence="2">2-polyprenyl-6-methoxyphenol hydroxylase</fullName>
    </submittedName>
</protein>
<dbReference type="EMBL" id="FOBB01000002">
    <property type="protein sequence ID" value="SEL72041.1"/>
    <property type="molecule type" value="Genomic_DNA"/>
</dbReference>
<evidence type="ECO:0000313" key="2">
    <source>
        <dbReference type="EMBL" id="SEL72041.1"/>
    </source>
</evidence>
<dbReference type="AlphaFoldDB" id="A0A1H7SH74"/>
<organism evidence="2 3">
    <name type="scientific">Chitinophaga rupis</name>
    <dbReference type="NCBI Taxonomy" id="573321"/>
    <lineage>
        <taxon>Bacteria</taxon>
        <taxon>Pseudomonadati</taxon>
        <taxon>Bacteroidota</taxon>
        <taxon>Chitinophagia</taxon>
        <taxon>Chitinophagales</taxon>
        <taxon>Chitinophagaceae</taxon>
        <taxon>Chitinophaga</taxon>
    </lineage>
</organism>
<dbReference type="InterPro" id="IPR036188">
    <property type="entry name" value="FAD/NAD-bd_sf"/>
</dbReference>
<dbReference type="SUPFAM" id="SSF51905">
    <property type="entry name" value="FAD/NAD(P)-binding domain"/>
    <property type="match status" value="1"/>
</dbReference>
<evidence type="ECO:0000259" key="1">
    <source>
        <dbReference type="Pfam" id="PF01494"/>
    </source>
</evidence>
<evidence type="ECO:0000313" key="3">
    <source>
        <dbReference type="Proteomes" id="UP000198984"/>
    </source>
</evidence>
<keyword evidence="3" id="KW-1185">Reference proteome</keyword>
<dbReference type="Gene3D" id="3.50.50.60">
    <property type="entry name" value="FAD/NAD(P)-binding domain"/>
    <property type="match status" value="1"/>
</dbReference>
<feature type="domain" description="FAD-binding" evidence="1">
    <location>
        <begin position="8"/>
        <end position="345"/>
    </location>
</feature>
<dbReference type="InterPro" id="IPR002938">
    <property type="entry name" value="FAD-bd"/>
</dbReference>
<gene>
    <name evidence="2" type="ORF">SAMN04488505_102938</name>
</gene>
<sequence>MGSLTVINVLVSGASIAGLSTAYWLTKHGFRVTVVERAPHIRPGGQALDVRGPALEVAARMGILEAIRNNSTKLKGMSVVDASSGKEMFSNTGRTMTGGKLDSPDVEILRDDLCHVLFQAVGDQVTYIFNDTIVSLDQDGTGVDVTFVNAAPQRFDLVIGADGLRSNVRRIVFGADEQFMRYLGHYVATFTMPNFLDLDHWEVFFQHEGVPVAACIVKEKDSEARTYLGFSTDQPLDYDYRDVTAQKQLLAGRVPDVGTEIRKIKEYMLDSPDFYFDSMNQIIMDSWSKERVVLVGDAGYSVSPATGQGTTIAMVGAYFLAGELAAHRHDLRTGLNSYENELREYVSNNQKLAYDSGAEEQPTFGSFTDQDSVPDFGLAVIPITLKNYRSPELPPY</sequence>
<dbReference type="OrthoDB" id="9766816at2"/>
<name>A0A1H7SH74_9BACT</name>
<dbReference type="Gene3D" id="3.30.9.10">
    <property type="entry name" value="D-Amino Acid Oxidase, subunit A, domain 2"/>
    <property type="match status" value="1"/>
</dbReference>
<dbReference type="Proteomes" id="UP000198984">
    <property type="component" value="Unassembled WGS sequence"/>
</dbReference>
<dbReference type="RefSeq" id="WP_089911102.1">
    <property type="nucleotide sequence ID" value="NZ_FOBB01000002.1"/>
</dbReference>